<name>A0A1I7KKB6_9BACL</name>
<dbReference type="PANTHER" id="PTHR43582">
    <property type="entry name" value="LINEARMYCIN RESISTANCE ATP-BINDING PROTEIN LNRL"/>
    <property type="match status" value="1"/>
</dbReference>
<dbReference type="RefSeq" id="WP_074954346.1">
    <property type="nucleotide sequence ID" value="NZ_FPBV01000016.1"/>
</dbReference>
<gene>
    <name evidence="4" type="ORF">SAMN05421543_11679</name>
</gene>
<organism evidence="4 5">
    <name type="scientific">Alicyclobacillus macrosporangiidus</name>
    <dbReference type="NCBI Taxonomy" id="392015"/>
    <lineage>
        <taxon>Bacteria</taxon>
        <taxon>Bacillati</taxon>
        <taxon>Bacillota</taxon>
        <taxon>Bacilli</taxon>
        <taxon>Bacillales</taxon>
        <taxon>Alicyclobacillaceae</taxon>
        <taxon>Alicyclobacillus</taxon>
    </lineage>
</organism>
<protein>
    <submittedName>
        <fullName evidence="4">ABC-2 type transport system ATP-binding protein</fullName>
    </submittedName>
</protein>
<dbReference type="PROSITE" id="PS50893">
    <property type="entry name" value="ABC_TRANSPORTER_2"/>
    <property type="match status" value="1"/>
</dbReference>
<accession>A0A1I7KKB6</accession>
<sequence>MIPPAISLQSVRKSYGANLALADVTLTVRRGTCFGLLGPNGAGKSTAMKIVCGVLKPDAGQVSVLGVDVARDPFAARRLVGYVPQDITLYESLTAVDNLQFFGGLYGLRGATLSNRVQDALRRVGLASRARDRVGTYSGGMKRRLNIAAALLHRPQLLILDEPTVGVDPQSRNHILELIRGLRADGVTVVYATHYMEEAEAVCDDVAILDHGRVLTQGALGEVLARHAPRAVYVAWANDAPPQCPEAEEIQAHRQGWVLRSPQPLTVMRRVMDQAESRSIRLEALELMRPSLESVFLSLTGTSLRD</sequence>
<proteinExistence type="predicted"/>
<dbReference type="PROSITE" id="PS00211">
    <property type="entry name" value="ABC_TRANSPORTER_1"/>
    <property type="match status" value="1"/>
</dbReference>
<dbReference type="Pfam" id="PF00005">
    <property type="entry name" value="ABC_tran"/>
    <property type="match status" value="1"/>
</dbReference>
<dbReference type="GO" id="GO:0005524">
    <property type="term" value="F:ATP binding"/>
    <property type="evidence" value="ECO:0007669"/>
    <property type="project" value="UniProtKB-KW"/>
</dbReference>
<dbReference type="SMART" id="SM00382">
    <property type="entry name" value="AAA"/>
    <property type="match status" value="1"/>
</dbReference>
<evidence type="ECO:0000259" key="3">
    <source>
        <dbReference type="PROSITE" id="PS50893"/>
    </source>
</evidence>
<feature type="domain" description="ABC transporter" evidence="3">
    <location>
        <begin position="6"/>
        <end position="236"/>
    </location>
</feature>
<evidence type="ECO:0000256" key="1">
    <source>
        <dbReference type="ARBA" id="ARBA00022741"/>
    </source>
</evidence>
<dbReference type="InterPro" id="IPR003593">
    <property type="entry name" value="AAA+_ATPase"/>
</dbReference>
<keyword evidence="1" id="KW-0547">Nucleotide-binding</keyword>
<reference evidence="5" key="1">
    <citation type="submission" date="2016-10" db="EMBL/GenBank/DDBJ databases">
        <authorList>
            <person name="Varghese N."/>
        </authorList>
    </citation>
    <scope>NUCLEOTIDE SEQUENCE [LARGE SCALE GENOMIC DNA]</scope>
    <source>
        <strain evidence="5">DSM 17980</strain>
    </source>
</reference>
<dbReference type="EMBL" id="FPBV01000016">
    <property type="protein sequence ID" value="SFU97734.1"/>
    <property type="molecule type" value="Genomic_DNA"/>
</dbReference>
<evidence type="ECO:0000313" key="4">
    <source>
        <dbReference type="EMBL" id="SFU97734.1"/>
    </source>
</evidence>
<dbReference type="GO" id="GO:0016887">
    <property type="term" value="F:ATP hydrolysis activity"/>
    <property type="evidence" value="ECO:0007669"/>
    <property type="project" value="InterPro"/>
</dbReference>
<dbReference type="Gene3D" id="3.40.50.300">
    <property type="entry name" value="P-loop containing nucleotide triphosphate hydrolases"/>
    <property type="match status" value="1"/>
</dbReference>
<dbReference type="Proteomes" id="UP000183508">
    <property type="component" value="Unassembled WGS sequence"/>
</dbReference>
<dbReference type="InterPro" id="IPR027417">
    <property type="entry name" value="P-loop_NTPase"/>
</dbReference>
<dbReference type="SUPFAM" id="SSF52540">
    <property type="entry name" value="P-loop containing nucleoside triphosphate hydrolases"/>
    <property type="match status" value="1"/>
</dbReference>
<dbReference type="InterPro" id="IPR017871">
    <property type="entry name" value="ABC_transporter-like_CS"/>
</dbReference>
<keyword evidence="5" id="KW-1185">Reference proteome</keyword>
<evidence type="ECO:0000313" key="5">
    <source>
        <dbReference type="Proteomes" id="UP000183508"/>
    </source>
</evidence>
<keyword evidence="2 4" id="KW-0067">ATP-binding</keyword>
<dbReference type="InterPro" id="IPR003439">
    <property type="entry name" value="ABC_transporter-like_ATP-bd"/>
</dbReference>
<dbReference type="STRING" id="392015.SAMN05421543_11679"/>
<dbReference type="AlphaFoldDB" id="A0A1I7KKB6"/>
<dbReference type="PANTHER" id="PTHR43582:SF2">
    <property type="entry name" value="LINEARMYCIN RESISTANCE ATP-BINDING PROTEIN LNRL"/>
    <property type="match status" value="1"/>
</dbReference>
<dbReference type="eggNOG" id="COG1131">
    <property type="taxonomic scope" value="Bacteria"/>
</dbReference>
<evidence type="ECO:0000256" key="2">
    <source>
        <dbReference type="ARBA" id="ARBA00022840"/>
    </source>
</evidence>